<evidence type="ECO:0000256" key="1">
    <source>
        <dbReference type="SAM" id="Phobius"/>
    </source>
</evidence>
<dbReference type="EMBL" id="CM017712">
    <property type="protein sequence ID" value="TYG40447.1"/>
    <property type="molecule type" value="Genomic_DNA"/>
</dbReference>
<dbReference type="Proteomes" id="UP000323506">
    <property type="component" value="Chromosome D12"/>
</dbReference>
<proteinExistence type="predicted"/>
<protein>
    <submittedName>
        <fullName evidence="2">Uncharacterized protein</fullName>
    </submittedName>
</protein>
<evidence type="ECO:0000313" key="2">
    <source>
        <dbReference type="EMBL" id="TYG40447.1"/>
    </source>
</evidence>
<dbReference type="GO" id="GO:0003950">
    <property type="term" value="F:NAD+ poly-ADP-ribosyltransferase activity"/>
    <property type="evidence" value="ECO:0007669"/>
    <property type="project" value="InterPro"/>
</dbReference>
<dbReference type="InterPro" id="IPR036616">
    <property type="entry name" value="Poly(ADP-ribose)pol_reg_dom_sf"/>
</dbReference>
<evidence type="ECO:0000313" key="3">
    <source>
        <dbReference type="Proteomes" id="UP000323506"/>
    </source>
</evidence>
<feature type="transmembrane region" description="Helical" evidence="1">
    <location>
        <begin position="87"/>
        <end position="106"/>
    </location>
</feature>
<dbReference type="AlphaFoldDB" id="A0A5D2A6D7"/>
<sequence length="116" mass="13382">MKESGPKVEAVWSNFSQRWFTVMHSFSPFIFRDYQELADHAAASFECVRDIVVASHMIGHLGDDTLDEKNRMLNSSTAYTRGPLRDFLFPILVMVPVIFLFFFSSMSSTAQLRFNF</sequence>
<name>A0A5D2A6D7_GOSDA</name>
<organism evidence="2 3">
    <name type="scientific">Gossypium darwinii</name>
    <name type="common">Darwin's cotton</name>
    <name type="synonym">Gossypium barbadense var. darwinii</name>
    <dbReference type="NCBI Taxonomy" id="34276"/>
    <lineage>
        <taxon>Eukaryota</taxon>
        <taxon>Viridiplantae</taxon>
        <taxon>Streptophyta</taxon>
        <taxon>Embryophyta</taxon>
        <taxon>Tracheophyta</taxon>
        <taxon>Spermatophyta</taxon>
        <taxon>Magnoliopsida</taxon>
        <taxon>eudicotyledons</taxon>
        <taxon>Gunneridae</taxon>
        <taxon>Pentapetalae</taxon>
        <taxon>rosids</taxon>
        <taxon>malvids</taxon>
        <taxon>Malvales</taxon>
        <taxon>Malvaceae</taxon>
        <taxon>Malvoideae</taxon>
        <taxon>Gossypium</taxon>
    </lineage>
</organism>
<dbReference type="SUPFAM" id="SSF47587">
    <property type="entry name" value="Domain of poly(ADP-ribose) polymerase"/>
    <property type="match status" value="1"/>
</dbReference>
<reference evidence="2 3" key="1">
    <citation type="submission" date="2019-06" db="EMBL/GenBank/DDBJ databases">
        <title>WGS assembly of Gossypium darwinii.</title>
        <authorList>
            <person name="Chen Z.J."/>
            <person name="Sreedasyam A."/>
            <person name="Ando A."/>
            <person name="Song Q."/>
            <person name="De L."/>
            <person name="Hulse-Kemp A."/>
            <person name="Ding M."/>
            <person name="Ye W."/>
            <person name="Kirkbride R."/>
            <person name="Jenkins J."/>
            <person name="Plott C."/>
            <person name="Lovell J."/>
            <person name="Lin Y.-M."/>
            <person name="Vaughn R."/>
            <person name="Liu B."/>
            <person name="Li W."/>
            <person name="Simpson S."/>
            <person name="Scheffler B."/>
            <person name="Saski C."/>
            <person name="Grover C."/>
            <person name="Hu G."/>
            <person name="Conover J."/>
            <person name="Carlson J."/>
            <person name="Shu S."/>
            <person name="Boston L."/>
            <person name="Williams M."/>
            <person name="Peterson D."/>
            <person name="Mcgee K."/>
            <person name="Jones D."/>
            <person name="Wendel J."/>
            <person name="Stelly D."/>
            <person name="Grimwood J."/>
            <person name="Schmutz J."/>
        </authorList>
    </citation>
    <scope>NUCLEOTIDE SEQUENCE [LARGE SCALE GENOMIC DNA]</scope>
    <source>
        <strain evidence="2">1808015.09</strain>
    </source>
</reference>
<keyword evidence="1" id="KW-0472">Membrane</keyword>
<gene>
    <name evidence="2" type="ORF">ES288_D12G093500v1</name>
</gene>
<keyword evidence="1" id="KW-1133">Transmembrane helix</keyword>
<keyword evidence="3" id="KW-1185">Reference proteome</keyword>
<keyword evidence="1" id="KW-0812">Transmembrane</keyword>
<accession>A0A5D2A6D7</accession>